<dbReference type="Proteomes" id="UP000623967">
    <property type="component" value="Unassembled WGS sequence"/>
</dbReference>
<name>A0ABS1TIM3_9BACI</name>
<dbReference type="EMBL" id="JAESWB010000025">
    <property type="protein sequence ID" value="MBL4951117.1"/>
    <property type="molecule type" value="Genomic_DNA"/>
</dbReference>
<gene>
    <name evidence="1" type="ORF">JK635_02530</name>
</gene>
<protein>
    <submittedName>
        <fullName evidence="1">Uncharacterized protein</fullName>
    </submittedName>
</protein>
<reference evidence="1 2" key="1">
    <citation type="submission" date="2021-01" db="EMBL/GenBank/DDBJ databases">
        <title>Genome public.</title>
        <authorList>
            <person name="Liu C."/>
            <person name="Sun Q."/>
        </authorList>
    </citation>
    <scope>NUCLEOTIDE SEQUENCE [LARGE SCALE GENOMIC DNA]</scope>
    <source>
        <strain evidence="1 2">YIM B02564</strain>
    </source>
</reference>
<evidence type="ECO:0000313" key="1">
    <source>
        <dbReference type="EMBL" id="MBL4951117.1"/>
    </source>
</evidence>
<sequence>MIKFDRNTLPEKYMIAILINYLTEKGLFDFDDFLKYLDKNIEEINAKYEGKTLFDIMMA</sequence>
<dbReference type="RefSeq" id="WP_202652116.1">
    <property type="nucleotide sequence ID" value="NZ_JAESWB010000025.1"/>
</dbReference>
<comment type="caution">
    <text evidence="1">The sequence shown here is derived from an EMBL/GenBank/DDBJ whole genome shotgun (WGS) entry which is preliminary data.</text>
</comment>
<proteinExistence type="predicted"/>
<accession>A0ABS1TIM3</accession>
<evidence type="ECO:0000313" key="2">
    <source>
        <dbReference type="Proteomes" id="UP000623967"/>
    </source>
</evidence>
<keyword evidence="2" id="KW-1185">Reference proteome</keyword>
<organism evidence="1 2">
    <name type="scientific">Neobacillus paridis</name>
    <dbReference type="NCBI Taxonomy" id="2803862"/>
    <lineage>
        <taxon>Bacteria</taxon>
        <taxon>Bacillati</taxon>
        <taxon>Bacillota</taxon>
        <taxon>Bacilli</taxon>
        <taxon>Bacillales</taxon>
        <taxon>Bacillaceae</taxon>
        <taxon>Neobacillus</taxon>
    </lineage>
</organism>